<proteinExistence type="predicted"/>
<reference evidence="1" key="2">
    <citation type="submission" date="2014-03" db="EMBL/GenBank/DDBJ databases">
        <title>The Genome Annotation of Fusarium oxysporum PHW808.</title>
        <authorList>
            <consortium name="The Broad Institute Genomics Platform"/>
            <person name="Ma L.-J."/>
            <person name="Corby-Kistler H."/>
            <person name="Broz K."/>
            <person name="Gale L.R."/>
            <person name="Jonkers W."/>
            <person name="O'Donnell K."/>
            <person name="Ploetz R."/>
            <person name="Steinberg C."/>
            <person name="Schwartz D.C."/>
            <person name="VanEtten H."/>
            <person name="Zhou S."/>
            <person name="Young S.K."/>
            <person name="Zeng Q."/>
            <person name="Gargeya S."/>
            <person name="Fitzgerald M."/>
            <person name="Abouelleil A."/>
            <person name="Alvarado L."/>
            <person name="Chapman S.B."/>
            <person name="Gainer-Dewar J."/>
            <person name="Goldberg J."/>
            <person name="Griggs A."/>
            <person name="Gujja S."/>
            <person name="Hansen M."/>
            <person name="Howarth C."/>
            <person name="Imamovic A."/>
            <person name="Ireland A."/>
            <person name="Larimer J."/>
            <person name="McCowan C."/>
            <person name="Murphy C."/>
            <person name="Pearson M."/>
            <person name="Poon T.W."/>
            <person name="Priest M."/>
            <person name="Roberts A."/>
            <person name="Saif S."/>
            <person name="Shea T."/>
            <person name="Sykes S."/>
            <person name="Wortman J."/>
            <person name="Nusbaum C."/>
            <person name="Birren B."/>
        </authorList>
    </citation>
    <scope>NUCLEOTIDE SEQUENCE</scope>
    <source>
        <strain evidence="1">54008</strain>
    </source>
</reference>
<gene>
    <name evidence="1" type="ORF">FOPG_20171</name>
</gene>
<dbReference type="HOGENOM" id="CLU_2622133_0_0_1"/>
<sequence>MAPKTASIFNNTELRMLLISPLDAIYYMLSASSFYLDISGSAPSIFPRMTDLRSLLYQLPLVIPTITQFLWPDAPPGI</sequence>
<protein>
    <submittedName>
        <fullName evidence="1">Uncharacterized protein</fullName>
    </submittedName>
</protein>
<dbReference type="EMBL" id="KK035100">
    <property type="protein sequence ID" value="EXL63555.1"/>
    <property type="molecule type" value="Genomic_DNA"/>
</dbReference>
<dbReference type="AlphaFoldDB" id="X0GUG0"/>
<evidence type="ECO:0000313" key="1">
    <source>
        <dbReference type="EMBL" id="EXL63555.1"/>
    </source>
</evidence>
<reference evidence="1" key="1">
    <citation type="submission" date="2011-11" db="EMBL/GenBank/DDBJ databases">
        <title>The Genome Sequence of Fusarium oxysporum PHW808.</title>
        <authorList>
            <consortium name="The Broad Institute Genome Sequencing Platform"/>
            <person name="Ma L.-J."/>
            <person name="Gale L.R."/>
            <person name="Schwartz D.C."/>
            <person name="Zhou S."/>
            <person name="Corby-Kistler H."/>
            <person name="Young S.K."/>
            <person name="Zeng Q."/>
            <person name="Gargeya S."/>
            <person name="Fitzgerald M."/>
            <person name="Haas B."/>
            <person name="Abouelleil A."/>
            <person name="Alvarado L."/>
            <person name="Arachchi H.M."/>
            <person name="Berlin A."/>
            <person name="Brown A."/>
            <person name="Chapman S.B."/>
            <person name="Chen Z."/>
            <person name="Dunbar C."/>
            <person name="Freedman E."/>
            <person name="Gearin G."/>
            <person name="Goldberg J."/>
            <person name="Griggs A."/>
            <person name="Gujja S."/>
            <person name="Heiman D."/>
            <person name="Howarth C."/>
            <person name="Larson L."/>
            <person name="Lui A."/>
            <person name="MacDonald P.J.P."/>
            <person name="Montmayeur A."/>
            <person name="Murphy C."/>
            <person name="Neiman D."/>
            <person name="Pearson M."/>
            <person name="Priest M."/>
            <person name="Roberts A."/>
            <person name="Saif S."/>
            <person name="Shea T."/>
            <person name="Shenoy N."/>
            <person name="Sisk P."/>
            <person name="Stolte C."/>
            <person name="Sykes S."/>
            <person name="Wortman J."/>
            <person name="Nusbaum C."/>
            <person name="Birren B."/>
        </authorList>
    </citation>
    <scope>NUCLEOTIDE SEQUENCE [LARGE SCALE GENOMIC DNA]</scope>
    <source>
        <strain evidence="1">54008</strain>
    </source>
</reference>
<organism evidence="1">
    <name type="scientific">Fusarium oxysporum f. sp. conglutinans race 2 54008</name>
    <dbReference type="NCBI Taxonomy" id="1089457"/>
    <lineage>
        <taxon>Eukaryota</taxon>
        <taxon>Fungi</taxon>
        <taxon>Dikarya</taxon>
        <taxon>Ascomycota</taxon>
        <taxon>Pezizomycotina</taxon>
        <taxon>Sordariomycetes</taxon>
        <taxon>Hypocreomycetidae</taxon>
        <taxon>Hypocreales</taxon>
        <taxon>Nectriaceae</taxon>
        <taxon>Fusarium</taxon>
        <taxon>Fusarium oxysporum species complex</taxon>
    </lineage>
</organism>
<dbReference type="Proteomes" id="UP000030676">
    <property type="component" value="Unassembled WGS sequence"/>
</dbReference>
<name>X0GUG0_FUSOX</name>
<accession>X0GUG0</accession>